<gene>
    <name evidence="1" type="ORF">LCPAC102_01680</name>
</gene>
<reference evidence="1" key="1">
    <citation type="journal article" date="2019" name="MBio">
        <title>Virus Genomes from Deep Sea Sediments Expand the Ocean Megavirome and Support Independent Origins of Viral Gigantism.</title>
        <authorList>
            <person name="Backstrom D."/>
            <person name="Yutin N."/>
            <person name="Jorgensen S.L."/>
            <person name="Dharamshi J."/>
            <person name="Homa F."/>
            <person name="Zaremba-Niedwiedzka K."/>
            <person name="Spang A."/>
            <person name="Wolf Y.I."/>
            <person name="Koonin E.V."/>
            <person name="Ettema T.J."/>
        </authorList>
    </citation>
    <scope>NUCLEOTIDE SEQUENCE</scope>
</reference>
<name>A0A4D5XF91_9VIRU</name>
<sequence length="177" mass="21305">MIDEKNLIIYDKRKKIIKNNKYNIISYIDNNMVNLSISYIINPIYISHNICKSQCNIIYKKYIYTEKIYIVSINYNMLFLFNKNKIKPNNINNNEYIKEDIIKEDIIKEDIIKEDIIKKDIITEDIIKKNIIKEDIIKKVIIKKDIKNNNILYNYKYTERIPLRPRSPIPINNVNNT</sequence>
<proteinExistence type="predicted"/>
<dbReference type="EMBL" id="MK500471">
    <property type="protein sequence ID" value="QBK90255.1"/>
    <property type="molecule type" value="Genomic_DNA"/>
</dbReference>
<protein>
    <submittedName>
        <fullName evidence="1">Uncharacterized protein</fullName>
    </submittedName>
</protein>
<organism evidence="1">
    <name type="scientific">Pithovirus LCPAC102</name>
    <dbReference type="NCBI Taxonomy" id="2506587"/>
    <lineage>
        <taxon>Viruses</taxon>
        <taxon>Pithoviruses</taxon>
    </lineage>
</organism>
<accession>A0A4D5XF91</accession>
<evidence type="ECO:0000313" key="1">
    <source>
        <dbReference type="EMBL" id="QBK90255.1"/>
    </source>
</evidence>